<dbReference type="PANTHER" id="PTHR36507:SF1">
    <property type="entry name" value="BLL1555 PROTEIN"/>
    <property type="match status" value="1"/>
</dbReference>
<dbReference type="AlphaFoldDB" id="A0A0G0SAL1"/>
<dbReference type="InterPro" id="IPR052721">
    <property type="entry name" value="ET_Amicyanin"/>
</dbReference>
<dbReference type="PANTHER" id="PTHR36507">
    <property type="entry name" value="BLL1555 PROTEIN"/>
    <property type="match status" value="1"/>
</dbReference>
<organism evidence="2 3">
    <name type="scientific">Candidatus Gottesmanbacteria bacterium GW2011_GWC2_39_8</name>
    <dbReference type="NCBI Taxonomy" id="1618450"/>
    <lineage>
        <taxon>Bacteria</taxon>
        <taxon>Candidatus Gottesmaniibacteriota</taxon>
    </lineage>
</organism>
<evidence type="ECO:0000259" key="1">
    <source>
        <dbReference type="Pfam" id="PF13473"/>
    </source>
</evidence>
<sequence length="148" mass="16404">MRKMFAYLIIAIVFGFGGYLVGSNNLEKLNLRNQPISIQNPVGGGPPPIDNNCGTEKCDLVIVRFKDTGFDPSIVTVKKGQTIQWINESASKMWVASDPHPTHSDYPGFDEKKSISRGENYSFNFMNPGIWGYHNHLSPSMGGKVIVL</sequence>
<dbReference type="InterPro" id="IPR008972">
    <property type="entry name" value="Cupredoxin"/>
</dbReference>
<dbReference type="SUPFAM" id="SSF49503">
    <property type="entry name" value="Cupredoxins"/>
    <property type="match status" value="1"/>
</dbReference>
<feature type="domain" description="EfeO-type cupredoxin-like" evidence="1">
    <location>
        <begin position="61"/>
        <end position="147"/>
    </location>
</feature>
<reference evidence="2 3" key="1">
    <citation type="journal article" date="2015" name="Nature">
        <title>rRNA introns, odd ribosomes, and small enigmatic genomes across a large radiation of phyla.</title>
        <authorList>
            <person name="Brown C.T."/>
            <person name="Hug L.A."/>
            <person name="Thomas B.C."/>
            <person name="Sharon I."/>
            <person name="Castelle C.J."/>
            <person name="Singh A."/>
            <person name="Wilkins M.J."/>
            <person name="Williams K.H."/>
            <person name="Banfield J.F."/>
        </authorList>
    </citation>
    <scope>NUCLEOTIDE SEQUENCE [LARGE SCALE GENOMIC DNA]</scope>
</reference>
<dbReference type="InterPro" id="IPR028096">
    <property type="entry name" value="EfeO_Cupredoxin"/>
</dbReference>
<name>A0A0G0SAL1_9BACT</name>
<evidence type="ECO:0000313" key="2">
    <source>
        <dbReference type="EMBL" id="KKR31800.1"/>
    </source>
</evidence>
<dbReference type="EMBL" id="LBXN01000060">
    <property type="protein sequence ID" value="KKR31800.1"/>
    <property type="molecule type" value="Genomic_DNA"/>
</dbReference>
<dbReference type="Gene3D" id="2.60.40.420">
    <property type="entry name" value="Cupredoxins - blue copper proteins"/>
    <property type="match status" value="1"/>
</dbReference>
<accession>A0A0G0SAL1</accession>
<dbReference type="Proteomes" id="UP000034539">
    <property type="component" value="Unassembled WGS sequence"/>
</dbReference>
<proteinExistence type="predicted"/>
<gene>
    <name evidence="2" type="ORF">UT63_C0060G0008</name>
</gene>
<protein>
    <submittedName>
        <fullName evidence="2">Plastocyanin</fullName>
    </submittedName>
</protein>
<comment type="caution">
    <text evidence="2">The sequence shown here is derived from an EMBL/GenBank/DDBJ whole genome shotgun (WGS) entry which is preliminary data.</text>
</comment>
<evidence type="ECO:0000313" key="3">
    <source>
        <dbReference type="Proteomes" id="UP000034539"/>
    </source>
</evidence>
<dbReference type="Pfam" id="PF13473">
    <property type="entry name" value="Cupredoxin_1"/>
    <property type="match status" value="1"/>
</dbReference>